<evidence type="ECO:0008006" key="3">
    <source>
        <dbReference type="Google" id="ProtNLM"/>
    </source>
</evidence>
<dbReference type="AlphaFoldDB" id="A0A1I6IHT2"/>
<name>A0A1I6IHT2_9FLAO</name>
<evidence type="ECO:0000313" key="2">
    <source>
        <dbReference type="Proteomes" id="UP000199462"/>
    </source>
</evidence>
<reference evidence="2" key="1">
    <citation type="submission" date="2016-10" db="EMBL/GenBank/DDBJ databases">
        <authorList>
            <person name="Varghese N."/>
            <person name="Submissions S."/>
        </authorList>
    </citation>
    <scope>NUCLEOTIDE SEQUENCE [LARGE SCALE GENOMIC DNA]</scope>
    <source>
        <strain evidence="2">DSM 19891</strain>
    </source>
</reference>
<accession>A0A1I6IHT2</accession>
<dbReference type="PROSITE" id="PS51257">
    <property type="entry name" value="PROKAR_LIPOPROTEIN"/>
    <property type="match status" value="1"/>
</dbReference>
<dbReference type="RefSeq" id="WP_073243094.1">
    <property type="nucleotide sequence ID" value="NZ_CANMGB010000001.1"/>
</dbReference>
<evidence type="ECO:0000313" key="1">
    <source>
        <dbReference type="EMBL" id="SFR66224.1"/>
    </source>
</evidence>
<dbReference type="EMBL" id="FOYX01000001">
    <property type="protein sequence ID" value="SFR66224.1"/>
    <property type="molecule type" value="Genomic_DNA"/>
</dbReference>
<organism evidence="1 2">
    <name type="scientific">Maribacter stanieri</name>
    <dbReference type="NCBI Taxonomy" id="440514"/>
    <lineage>
        <taxon>Bacteria</taxon>
        <taxon>Pseudomonadati</taxon>
        <taxon>Bacteroidota</taxon>
        <taxon>Flavobacteriia</taxon>
        <taxon>Flavobacteriales</taxon>
        <taxon>Flavobacteriaceae</taxon>
        <taxon>Maribacter</taxon>
    </lineage>
</organism>
<sequence>MKTAGYIILVVLLTSCSSTRFIDSWKNNEITVFKPEKMLVIGMTNNLTARKIFEEKMKNALYLRGINAIESSEEISMTFTDSKKNESEIDVLKKELLNKGFDAIAITAVVGIDDKQDYNSGYYTIGNNWYRFGRYYYRFQNVYYTPEYYSNYKIFHIETSIYNLKTSDDESLVWVGTFDIVDPNNITSTIEDYVKRIILQLEKEGVIK</sequence>
<dbReference type="Proteomes" id="UP000199462">
    <property type="component" value="Unassembled WGS sequence"/>
</dbReference>
<proteinExistence type="predicted"/>
<dbReference type="STRING" id="440514.SAMN04488010_1752"/>
<protein>
    <recommendedName>
        <fullName evidence="3">DUF4136 domain-containing protein</fullName>
    </recommendedName>
</protein>
<gene>
    <name evidence="1" type="ORF">SAMN04488010_1752</name>
</gene>
<keyword evidence="2" id="KW-1185">Reference proteome</keyword>